<dbReference type="Proteomes" id="UP001320766">
    <property type="component" value="Unassembled WGS sequence"/>
</dbReference>
<dbReference type="EMBL" id="JAMZEC010000001">
    <property type="protein sequence ID" value="MCP2347074.1"/>
    <property type="molecule type" value="Genomic_DNA"/>
</dbReference>
<keyword evidence="2" id="KW-1185">Reference proteome</keyword>
<sequence length="53" mass="5891">MLRNIESVGARLIGLFVPKVEASAGCAYMCYASCWQCNYNSCIQYTNCSIKCL</sequence>
<gene>
    <name evidence="1" type="ORF">HD595_003196</name>
</gene>
<dbReference type="RefSeq" id="WP_253769785.1">
    <property type="nucleotide sequence ID" value="NZ_BAAAVE010000022.1"/>
</dbReference>
<comment type="caution">
    <text evidence="1">The sequence shown here is derived from an EMBL/GenBank/DDBJ whole genome shotgun (WGS) entry which is preliminary data.</text>
</comment>
<reference evidence="1 2" key="1">
    <citation type="submission" date="2022-06" db="EMBL/GenBank/DDBJ databases">
        <title>Sequencing the genomes of 1000 actinobacteria strains.</title>
        <authorList>
            <person name="Klenk H.-P."/>
        </authorList>
    </citation>
    <scope>NUCLEOTIDE SEQUENCE [LARGE SCALE GENOMIC DNA]</scope>
    <source>
        <strain evidence="1 2">DSM 44170</strain>
    </source>
</reference>
<name>A0ABT1K237_9ACTN</name>
<protein>
    <submittedName>
        <fullName evidence="1">Uncharacterized protein</fullName>
    </submittedName>
</protein>
<organism evidence="1 2">
    <name type="scientific">Nonomuraea roseoviolacea subsp. carminata</name>
    <dbReference type="NCBI Taxonomy" id="160689"/>
    <lineage>
        <taxon>Bacteria</taxon>
        <taxon>Bacillati</taxon>
        <taxon>Actinomycetota</taxon>
        <taxon>Actinomycetes</taxon>
        <taxon>Streptosporangiales</taxon>
        <taxon>Streptosporangiaceae</taxon>
        <taxon>Nonomuraea</taxon>
    </lineage>
</organism>
<evidence type="ECO:0000313" key="2">
    <source>
        <dbReference type="Proteomes" id="UP001320766"/>
    </source>
</evidence>
<proteinExistence type="predicted"/>
<evidence type="ECO:0000313" key="1">
    <source>
        <dbReference type="EMBL" id="MCP2347074.1"/>
    </source>
</evidence>
<accession>A0ABT1K237</accession>